<dbReference type="Gene3D" id="3.40.50.12780">
    <property type="entry name" value="N-terminal domain of ligase-like"/>
    <property type="match status" value="1"/>
</dbReference>
<evidence type="ECO:0000259" key="5">
    <source>
        <dbReference type="Pfam" id="PF00501"/>
    </source>
</evidence>
<name>A0A8G1RRJ6_9EURO</name>
<evidence type="ECO:0000256" key="1">
    <source>
        <dbReference type="ARBA" id="ARBA00006432"/>
    </source>
</evidence>
<dbReference type="AlphaFoldDB" id="A0A8G1RRJ6"/>
<proteinExistence type="inferred from homology"/>
<evidence type="ECO:0000256" key="2">
    <source>
        <dbReference type="ARBA" id="ARBA00022450"/>
    </source>
</evidence>
<sequence length="1156" mass="126304">MEGLSDITGDPLLDCPQTVYEQFESIARRHHDRPALIEISKVKDHEPPPQGSSLRQWTYTELLRAVSSFVPWFESHGMGSGSILFVLCHNRAENIIATLAAYAAGWIHVPINPHELSSRDDVQYIIDTVVNYFDPASIGIVAQDRSVRPNLDRLRWPAPTVKVSFLDDQVPWLSFNQMSTLRSKVKKAGKGEARSVLFTSGTASRPKGCPLRMTAYIHVLVNSLGIGNLKPGDKLLSTAPSYHAFGLLCTILPLVQGACVVFAGNTFDPLLTIDTIQHQECTHLCLVPTMLHGLEQVHSTFNSSRLRAVLFAGMVLSPDALRRCLELFGNITVENLYGMSEGVVATTGPVGDVSRISHGQDVAVGRPGMGARIRICDPGQRSPLAVGLPGQLHYAGSSLIQHYLGASDDDFHDEPDDLRWFNTGDQAFVGTDGLIYLIGRYKDLIIRGGENLSPARIEGVLAEVSELRSLNTQIVVGGEPIAGEVPVAVVAVAPSAKQVSLIQSTVRSTLGVIHVPTAVVSLQDLGIDDFPRTAAGKIRKSNLCALYRLFEERQAQHGVGMIDQPVDVTEAVTGVWARTLGSKTSEIYVDAPLSNFADSILQLTTRHQIEKATGRCVALPEWLQATSIKEQASLLASSDVASHTNGDSKDLDKDRQVPDIDSAVYATLMQRAFERTRLAVENVLGKDGLSWEDVTEVIPCRDAVQVACKSRLIDSASIRTCMLCNGATAESARHALVTALAEHPILLSYLVVDDKHLDAQLGLYVVLRQTPEIFDRCIHSDLVVDSIEELTRITTEQPFRMPAVLPGPNFGALIVSVRETQSAAIITNIAHTVVDKTNHGLFNRDLDSALGGGEISIDAHLSFKTWADTQYKQRMSPKATEAVNFYVDYLQGLKKHYHALWPIHTPEINLPPHRLHKAGETIVFAATSIARLRQQQPRLTAPILVKAALILLILSRTNHTHALFVGMEAARSEYAFPDPGAPALPSDAADVAGPTFNWSFNLVVFRPDETVLDFLTRVYREQLEQTKHANVPWHRVFEGLDLSADEILAKVTNACVFNWMPGLGPDMLGANPYTNLKPLVFHVRPKVGLVLNAGQGGPDGSQLVLMTEGAMGNGPAVWGVRVLEEMKRIVLWVSEEGNLGRPVGEFVEALGWDLAS</sequence>
<keyword evidence="2" id="KW-0596">Phosphopantetheine</keyword>
<dbReference type="PANTHER" id="PTHR43201:SF5">
    <property type="entry name" value="MEDIUM-CHAIN ACYL-COA LIGASE ACSF2, MITOCHONDRIAL"/>
    <property type="match status" value="1"/>
</dbReference>
<keyword evidence="7" id="KW-1185">Reference proteome</keyword>
<organism evidence="6 7">
    <name type="scientific">Aspergillus fijiensis CBS 313.89</name>
    <dbReference type="NCBI Taxonomy" id="1448319"/>
    <lineage>
        <taxon>Eukaryota</taxon>
        <taxon>Fungi</taxon>
        <taxon>Dikarya</taxon>
        <taxon>Ascomycota</taxon>
        <taxon>Pezizomycotina</taxon>
        <taxon>Eurotiomycetes</taxon>
        <taxon>Eurotiomycetidae</taxon>
        <taxon>Eurotiales</taxon>
        <taxon>Aspergillaceae</taxon>
        <taxon>Aspergillus</taxon>
    </lineage>
</organism>
<dbReference type="GO" id="GO:0031956">
    <property type="term" value="F:medium-chain fatty acid-CoA ligase activity"/>
    <property type="evidence" value="ECO:0007669"/>
    <property type="project" value="TreeGrafter"/>
</dbReference>
<dbReference type="Gene3D" id="3.30.559.10">
    <property type="entry name" value="Chloramphenicol acetyltransferase-like domain"/>
    <property type="match status" value="1"/>
</dbReference>
<keyword evidence="4" id="KW-0436">Ligase</keyword>
<dbReference type="GeneID" id="63856228"/>
<comment type="similarity">
    <text evidence="1">Belongs to the ATP-dependent AMP-binding enzyme family.</text>
</comment>
<keyword evidence="3" id="KW-0597">Phosphoprotein</keyword>
<dbReference type="OrthoDB" id="10253869at2759"/>
<protein>
    <submittedName>
        <fullName evidence="6">Acetyl-CoA synthetase-like protein</fullName>
    </submittedName>
</protein>
<dbReference type="CDD" id="cd04433">
    <property type="entry name" value="AFD_class_I"/>
    <property type="match status" value="1"/>
</dbReference>
<dbReference type="SUPFAM" id="SSF56801">
    <property type="entry name" value="Acetyl-CoA synthetase-like"/>
    <property type="match status" value="1"/>
</dbReference>
<dbReference type="InterPro" id="IPR045851">
    <property type="entry name" value="AMP-bd_C_sf"/>
</dbReference>
<accession>A0A8G1RRJ6</accession>
<evidence type="ECO:0000313" key="6">
    <source>
        <dbReference type="EMBL" id="RAK77382.1"/>
    </source>
</evidence>
<dbReference type="GO" id="GO:0006631">
    <property type="term" value="P:fatty acid metabolic process"/>
    <property type="evidence" value="ECO:0007669"/>
    <property type="project" value="TreeGrafter"/>
</dbReference>
<dbReference type="InterPro" id="IPR036736">
    <property type="entry name" value="ACP-like_sf"/>
</dbReference>
<evidence type="ECO:0000256" key="4">
    <source>
        <dbReference type="ARBA" id="ARBA00022598"/>
    </source>
</evidence>
<dbReference type="SUPFAM" id="SSF47336">
    <property type="entry name" value="ACP-like"/>
    <property type="match status" value="1"/>
</dbReference>
<evidence type="ECO:0000313" key="7">
    <source>
        <dbReference type="Proteomes" id="UP000249789"/>
    </source>
</evidence>
<dbReference type="SUPFAM" id="SSF52777">
    <property type="entry name" value="CoA-dependent acyltransferases"/>
    <property type="match status" value="1"/>
</dbReference>
<dbReference type="InterPro" id="IPR042099">
    <property type="entry name" value="ANL_N_sf"/>
</dbReference>
<dbReference type="Proteomes" id="UP000249789">
    <property type="component" value="Unassembled WGS sequence"/>
</dbReference>
<dbReference type="VEuPathDB" id="FungiDB:BO72DRAFT_104629"/>
<dbReference type="PANTHER" id="PTHR43201">
    <property type="entry name" value="ACYL-COA SYNTHETASE"/>
    <property type="match status" value="1"/>
</dbReference>
<dbReference type="RefSeq" id="XP_040801392.1">
    <property type="nucleotide sequence ID" value="XM_040938895.1"/>
</dbReference>
<evidence type="ECO:0000256" key="3">
    <source>
        <dbReference type="ARBA" id="ARBA00022553"/>
    </source>
</evidence>
<dbReference type="InterPro" id="IPR000873">
    <property type="entry name" value="AMP-dep_synth/lig_dom"/>
</dbReference>
<dbReference type="EMBL" id="KZ824642">
    <property type="protein sequence ID" value="RAK77382.1"/>
    <property type="molecule type" value="Genomic_DNA"/>
</dbReference>
<dbReference type="Gene3D" id="3.30.559.30">
    <property type="entry name" value="Nonribosomal peptide synthetase, condensation domain"/>
    <property type="match status" value="1"/>
</dbReference>
<feature type="domain" description="AMP-dependent synthetase/ligase" evidence="5">
    <location>
        <begin position="23"/>
        <end position="404"/>
    </location>
</feature>
<gene>
    <name evidence="6" type="ORF">BO72DRAFT_104629</name>
</gene>
<dbReference type="Pfam" id="PF00501">
    <property type="entry name" value="AMP-binding"/>
    <property type="match status" value="1"/>
</dbReference>
<dbReference type="InterPro" id="IPR023213">
    <property type="entry name" value="CAT-like_dom_sf"/>
</dbReference>
<reference evidence="6 7" key="1">
    <citation type="submission" date="2018-02" db="EMBL/GenBank/DDBJ databases">
        <title>The genomes of Aspergillus section Nigri reveals drivers in fungal speciation.</title>
        <authorList>
            <consortium name="DOE Joint Genome Institute"/>
            <person name="Vesth T.C."/>
            <person name="Nybo J."/>
            <person name="Theobald S."/>
            <person name="Brandl J."/>
            <person name="Frisvad J.C."/>
            <person name="Nielsen K.F."/>
            <person name="Lyhne E.K."/>
            <person name="Kogle M.E."/>
            <person name="Kuo A."/>
            <person name="Riley R."/>
            <person name="Clum A."/>
            <person name="Nolan M."/>
            <person name="Lipzen A."/>
            <person name="Salamov A."/>
            <person name="Henrissat B."/>
            <person name="Wiebenga A."/>
            <person name="De vries R.P."/>
            <person name="Grigoriev I.V."/>
            <person name="Mortensen U.H."/>
            <person name="Andersen M.R."/>
            <person name="Baker S.E."/>
        </authorList>
    </citation>
    <scope>NUCLEOTIDE SEQUENCE [LARGE SCALE GENOMIC DNA]</scope>
    <source>
        <strain evidence="6 7">CBS 313.89</strain>
    </source>
</reference>
<dbReference type="Gene3D" id="3.30.300.30">
    <property type="match status" value="1"/>
</dbReference>